<name>A0A0C3NGK9_PHLG1</name>
<dbReference type="Proteomes" id="UP000053257">
    <property type="component" value="Unassembled WGS sequence"/>
</dbReference>
<accession>A0A0C3NGK9</accession>
<evidence type="ECO:0000313" key="1">
    <source>
        <dbReference type="EMBL" id="KIP03884.1"/>
    </source>
</evidence>
<dbReference type="AlphaFoldDB" id="A0A0C3NGK9"/>
<evidence type="ECO:0000313" key="2">
    <source>
        <dbReference type="Proteomes" id="UP000053257"/>
    </source>
</evidence>
<dbReference type="HOGENOM" id="CLU_2360453_0_0_1"/>
<protein>
    <submittedName>
        <fullName evidence="1">Uncharacterized protein</fullName>
    </submittedName>
</protein>
<reference evidence="1 2" key="1">
    <citation type="journal article" date="2014" name="PLoS Genet.">
        <title>Analysis of the Phlebiopsis gigantea genome, transcriptome and secretome provides insight into its pioneer colonization strategies of wood.</title>
        <authorList>
            <person name="Hori C."/>
            <person name="Ishida T."/>
            <person name="Igarashi K."/>
            <person name="Samejima M."/>
            <person name="Suzuki H."/>
            <person name="Master E."/>
            <person name="Ferreira P."/>
            <person name="Ruiz-Duenas F.J."/>
            <person name="Held B."/>
            <person name="Canessa P."/>
            <person name="Larrondo L.F."/>
            <person name="Schmoll M."/>
            <person name="Druzhinina I.S."/>
            <person name="Kubicek C.P."/>
            <person name="Gaskell J.A."/>
            <person name="Kersten P."/>
            <person name="St John F."/>
            <person name="Glasner J."/>
            <person name="Sabat G."/>
            <person name="Splinter BonDurant S."/>
            <person name="Syed K."/>
            <person name="Yadav J."/>
            <person name="Mgbeahuruike A.C."/>
            <person name="Kovalchuk A."/>
            <person name="Asiegbu F.O."/>
            <person name="Lackner G."/>
            <person name="Hoffmeister D."/>
            <person name="Rencoret J."/>
            <person name="Gutierrez A."/>
            <person name="Sun H."/>
            <person name="Lindquist E."/>
            <person name="Barry K."/>
            <person name="Riley R."/>
            <person name="Grigoriev I.V."/>
            <person name="Henrissat B."/>
            <person name="Kues U."/>
            <person name="Berka R.M."/>
            <person name="Martinez A.T."/>
            <person name="Covert S.F."/>
            <person name="Blanchette R.A."/>
            <person name="Cullen D."/>
        </authorList>
    </citation>
    <scope>NUCLEOTIDE SEQUENCE [LARGE SCALE GENOMIC DNA]</scope>
    <source>
        <strain evidence="1 2">11061_1 CR5-6</strain>
    </source>
</reference>
<dbReference type="EMBL" id="KN840596">
    <property type="protein sequence ID" value="KIP03884.1"/>
    <property type="molecule type" value="Genomic_DNA"/>
</dbReference>
<gene>
    <name evidence="1" type="ORF">PHLGIDRAFT_218386</name>
</gene>
<proteinExistence type="predicted"/>
<sequence>MQCRAPCKSITWLWKVRFWIWHLGLTSLALRWQPSILAKISKFVRVALPTIQLSGLVIQRKTLFQWHLEIRAQKSNHLPTQTESDISTRAITGIKV</sequence>
<keyword evidence="2" id="KW-1185">Reference proteome</keyword>
<organism evidence="1 2">
    <name type="scientific">Phlebiopsis gigantea (strain 11061_1 CR5-6)</name>
    <name type="common">White-rot fungus</name>
    <name type="synonym">Peniophora gigantea</name>
    <dbReference type="NCBI Taxonomy" id="745531"/>
    <lineage>
        <taxon>Eukaryota</taxon>
        <taxon>Fungi</taxon>
        <taxon>Dikarya</taxon>
        <taxon>Basidiomycota</taxon>
        <taxon>Agaricomycotina</taxon>
        <taxon>Agaricomycetes</taxon>
        <taxon>Polyporales</taxon>
        <taxon>Phanerochaetaceae</taxon>
        <taxon>Phlebiopsis</taxon>
    </lineage>
</organism>